<dbReference type="STRING" id="285676.GA0070561_6604"/>
<dbReference type="Proteomes" id="UP000198864">
    <property type="component" value="Unassembled WGS sequence"/>
</dbReference>
<sequence>MPNLAIIGAGIMGANHGRVARATPDVTVTSVCDPDPQRAATLAKAIGADYTTDIDEALAGVDAAILATPSETHGELGARILRSGRDLLVEKPIATSVADARHLIDLAEKHDRVLMVGHVERFNPAVTELLQLVDDPLSLEITRVGPFSNRALADVLLDLMIHDVDLARTVAGSEIVAHRAATRIVRSTEQDLAFALLMFENGMIANITASRVSQNKIRRVTLTQRNDCVIADLLRQQVEVHRIEHSEFLSEGGVRYRQSGRVEIPFLSQHGEPLMHELRHFADCVVNRRRPVVSGEDGLAALEVCLQIRDTALVG</sequence>
<dbReference type="SUPFAM" id="SSF55347">
    <property type="entry name" value="Glyceraldehyde-3-phosphate dehydrogenase-like, C-terminal domain"/>
    <property type="match status" value="1"/>
</dbReference>
<dbReference type="Proteomes" id="UP000249334">
    <property type="component" value="Unassembled WGS sequence"/>
</dbReference>
<feature type="domain" description="GFO/IDH/MocA-like oxidoreductase" evidence="2">
    <location>
        <begin position="155"/>
        <end position="216"/>
    </location>
</feature>
<keyword evidence="6" id="KW-1185">Reference proteome</keyword>
<feature type="domain" description="Gfo/Idh/MocA-like oxidoreductase N-terminal" evidence="1">
    <location>
        <begin position="3"/>
        <end position="118"/>
    </location>
</feature>
<dbReference type="Gene3D" id="3.40.50.720">
    <property type="entry name" value="NAD(P)-binding Rossmann-like Domain"/>
    <property type="match status" value="1"/>
</dbReference>
<dbReference type="PANTHER" id="PTHR43377">
    <property type="entry name" value="BILIVERDIN REDUCTASE A"/>
    <property type="match status" value="1"/>
</dbReference>
<gene>
    <name evidence="4" type="ORF">GA0070561_6604</name>
    <name evidence="3" type="ORF">GAR05_04120</name>
</gene>
<protein>
    <submittedName>
        <fullName evidence="3">Glucose-6-phosphate 3-dehydrogenase</fullName>
    </submittedName>
    <submittedName>
        <fullName evidence="4">Predicted dehydrogenase</fullName>
    </submittedName>
</protein>
<dbReference type="PANTHER" id="PTHR43377:SF1">
    <property type="entry name" value="BILIVERDIN REDUCTASE A"/>
    <property type="match status" value="1"/>
</dbReference>
<reference evidence="3 6" key="2">
    <citation type="submission" date="2018-03" db="EMBL/GenBank/DDBJ databases">
        <title>Genomic framework for the identification of Micromonospora saelicesensis and Micromonospora noduli.</title>
        <authorList>
            <person name="Riesco R."/>
            <person name="Trujillo M.E."/>
        </authorList>
    </citation>
    <scope>NUCLEOTIDE SEQUENCE [LARGE SCALE GENOMIC DNA]</scope>
    <source>
        <strain evidence="3 6">GAR05</strain>
    </source>
</reference>
<accession>A0A1C5ABB9</accession>
<dbReference type="AlphaFoldDB" id="A0A1C5ABB9"/>
<reference evidence="4 5" key="1">
    <citation type="submission" date="2016-06" db="EMBL/GenBank/DDBJ databases">
        <authorList>
            <person name="Kjaerup R.B."/>
            <person name="Dalgaard T.S."/>
            <person name="Juul-Madsen H.R."/>
        </authorList>
    </citation>
    <scope>NUCLEOTIDE SEQUENCE [LARGE SCALE GENOMIC DNA]</scope>
    <source>
        <strain evidence="4 5">DSM 44871</strain>
    </source>
</reference>
<dbReference type="EMBL" id="FMCR01000009">
    <property type="protein sequence ID" value="SCF42513.1"/>
    <property type="molecule type" value="Genomic_DNA"/>
</dbReference>
<dbReference type="Pfam" id="PF01408">
    <property type="entry name" value="GFO_IDH_MocA"/>
    <property type="match status" value="1"/>
</dbReference>
<evidence type="ECO:0000313" key="4">
    <source>
        <dbReference type="EMBL" id="SCF42513.1"/>
    </source>
</evidence>
<evidence type="ECO:0000259" key="1">
    <source>
        <dbReference type="Pfam" id="PF01408"/>
    </source>
</evidence>
<evidence type="ECO:0000313" key="3">
    <source>
        <dbReference type="EMBL" id="RAN95769.1"/>
    </source>
</evidence>
<organism evidence="4 5">
    <name type="scientific">Micromonospora saelicesensis</name>
    <dbReference type="NCBI Taxonomy" id="285676"/>
    <lineage>
        <taxon>Bacteria</taxon>
        <taxon>Bacillati</taxon>
        <taxon>Actinomycetota</taxon>
        <taxon>Actinomycetes</taxon>
        <taxon>Micromonosporales</taxon>
        <taxon>Micromonosporaceae</taxon>
        <taxon>Micromonospora</taxon>
    </lineage>
</organism>
<dbReference type="Gene3D" id="3.30.360.10">
    <property type="entry name" value="Dihydrodipicolinate Reductase, domain 2"/>
    <property type="match status" value="1"/>
</dbReference>
<dbReference type="InterPro" id="IPR000683">
    <property type="entry name" value="Gfo/Idh/MocA-like_OxRdtase_N"/>
</dbReference>
<dbReference type="InterPro" id="IPR051450">
    <property type="entry name" value="Gfo/Idh/MocA_Oxidoreductases"/>
</dbReference>
<proteinExistence type="predicted"/>
<dbReference type="InterPro" id="IPR055170">
    <property type="entry name" value="GFO_IDH_MocA-like_dom"/>
</dbReference>
<dbReference type="RefSeq" id="WP_091408636.1">
    <property type="nucleotide sequence ID" value="NZ_FMCR01000009.1"/>
</dbReference>
<evidence type="ECO:0000313" key="5">
    <source>
        <dbReference type="Proteomes" id="UP000198864"/>
    </source>
</evidence>
<name>A0A1C5ABB9_9ACTN</name>
<dbReference type="EMBL" id="PXXW01000033">
    <property type="protein sequence ID" value="RAN95769.1"/>
    <property type="molecule type" value="Genomic_DNA"/>
</dbReference>
<evidence type="ECO:0000259" key="2">
    <source>
        <dbReference type="Pfam" id="PF22725"/>
    </source>
</evidence>
<dbReference type="GO" id="GO:0000166">
    <property type="term" value="F:nucleotide binding"/>
    <property type="evidence" value="ECO:0007669"/>
    <property type="project" value="InterPro"/>
</dbReference>
<dbReference type="Pfam" id="PF22725">
    <property type="entry name" value="GFO_IDH_MocA_C3"/>
    <property type="match status" value="1"/>
</dbReference>
<dbReference type="InterPro" id="IPR036291">
    <property type="entry name" value="NAD(P)-bd_dom_sf"/>
</dbReference>
<evidence type="ECO:0000313" key="6">
    <source>
        <dbReference type="Proteomes" id="UP000249334"/>
    </source>
</evidence>
<dbReference type="SUPFAM" id="SSF51735">
    <property type="entry name" value="NAD(P)-binding Rossmann-fold domains"/>
    <property type="match status" value="1"/>
</dbReference>